<protein>
    <recommendedName>
        <fullName evidence="3">Uracil-DNA glycosylase-like domain-containing protein</fullName>
    </recommendedName>
</protein>
<sequence length="229" mass="26038">MQSLHIRQRLGDAYQAVLSQEMLAKFDGCSGGLTGVFLPSAAEKPMKLMIIGMETRAWNGSFNRIHDGDLRGYIEHAMQRHEEYQIKSPGRSCFGRFHQYAAEKLGCPREEIGWGNLFAVAYQKGSPKKDSKSFAAVQELSMQLLREQLRVIRPQSIIFVTGWRYDADLKRSLDGLIDRSRVLEKKALWEFYLGDTLCYRTSHPRHVTAAIHREDALRNISAHLLAGQG</sequence>
<organism evidence="1 2">
    <name type="scientific">Aquipseudomonas alcaligenes</name>
    <name type="common">Pseudomonas alcaligenes</name>
    <dbReference type="NCBI Taxonomy" id="43263"/>
    <lineage>
        <taxon>Bacteria</taxon>
        <taxon>Pseudomonadati</taxon>
        <taxon>Pseudomonadota</taxon>
        <taxon>Gammaproteobacteria</taxon>
        <taxon>Pseudomonadales</taxon>
        <taxon>Pseudomonadaceae</taxon>
        <taxon>Aquipseudomonas</taxon>
    </lineage>
</organism>
<dbReference type="RefSeq" id="WP_187806407.1">
    <property type="nucleotide sequence ID" value="NZ_LZEU01000001.1"/>
</dbReference>
<dbReference type="EMBL" id="LZEU01000001">
    <property type="protein sequence ID" value="MBC9251122.1"/>
    <property type="molecule type" value="Genomic_DNA"/>
</dbReference>
<evidence type="ECO:0000313" key="1">
    <source>
        <dbReference type="EMBL" id="MBC9251122.1"/>
    </source>
</evidence>
<dbReference type="Proteomes" id="UP000744555">
    <property type="component" value="Unassembled WGS sequence"/>
</dbReference>
<name>A0ABR7S267_AQUAC</name>
<evidence type="ECO:0008006" key="3">
    <source>
        <dbReference type="Google" id="ProtNLM"/>
    </source>
</evidence>
<keyword evidence="2" id="KW-1185">Reference proteome</keyword>
<evidence type="ECO:0000313" key="2">
    <source>
        <dbReference type="Proteomes" id="UP000744555"/>
    </source>
</evidence>
<accession>A0ABR7S267</accession>
<proteinExistence type="predicted"/>
<gene>
    <name evidence="1" type="ORF">A9179_12625</name>
</gene>
<comment type="caution">
    <text evidence="1">The sequence shown here is derived from an EMBL/GenBank/DDBJ whole genome shotgun (WGS) entry which is preliminary data.</text>
</comment>
<reference evidence="1 2" key="1">
    <citation type="submission" date="2016-06" db="EMBL/GenBank/DDBJ databases">
        <authorList>
            <person name="Ramos C."/>
            <person name="Pintado A."/>
            <person name="Crespo-Gomez J.I."/>
        </authorList>
    </citation>
    <scope>NUCLEOTIDE SEQUENCE [LARGE SCALE GENOMIC DNA]</scope>
    <source>
        <strain evidence="1 2">AVO110</strain>
    </source>
</reference>